<dbReference type="EMBL" id="JAXAFO010000003">
    <property type="protein sequence ID" value="MDX6848356.1"/>
    <property type="molecule type" value="Genomic_DNA"/>
</dbReference>
<feature type="compositionally biased region" description="Basic and acidic residues" evidence="2">
    <location>
        <begin position="119"/>
        <end position="134"/>
    </location>
</feature>
<proteinExistence type="inferred from homology"/>
<comment type="similarity">
    <text evidence="1">Belongs to the bactofilin family.</text>
</comment>
<keyword evidence="4" id="KW-1185">Reference proteome</keyword>
<organism evidence="3 4">
    <name type="scientific">Gilvimarinus gilvus</name>
    <dbReference type="NCBI Taxonomy" id="3058038"/>
    <lineage>
        <taxon>Bacteria</taxon>
        <taxon>Pseudomonadati</taxon>
        <taxon>Pseudomonadota</taxon>
        <taxon>Gammaproteobacteria</taxon>
        <taxon>Cellvibrionales</taxon>
        <taxon>Cellvibrionaceae</taxon>
        <taxon>Gilvimarinus</taxon>
    </lineage>
</organism>
<evidence type="ECO:0000256" key="1">
    <source>
        <dbReference type="ARBA" id="ARBA00044755"/>
    </source>
</evidence>
<sequence length="134" mass="14018">MAFSNSHTLISKGTSIIGDVHFTGDLQVEGKVKGNIIVEGGADAKLVVADKGVVEGEIRVPMVVINGKVIGNVYSSKHVELAGKAVVEGNVHYQLIEMVKGAQVNGSLVYGESTQPAAKPDKNFGSEKSNVDAK</sequence>
<comment type="caution">
    <text evidence="3">The sequence shown here is derived from an EMBL/GenBank/DDBJ whole genome shotgun (WGS) entry which is preliminary data.</text>
</comment>
<name>A0ABU4RU06_9GAMM</name>
<feature type="region of interest" description="Disordered" evidence="2">
    <location>
        <begin position="112"/>
        <end position="134"/>
    </location>
</feature>
<dbReference type="PANTHER" id="PTHR35024:SF4">
    <property type="entry name" value="POLYMER-FORMING CYTOSKELETAL PROTEIN"/>
    <property type="match status" value="1"/>
</dbReference>
<protein>
    <submittedName>
        <fullName evidence="3">Polymer-forming cytoskeletal protein</fullName>
    </submittedName>
</protein>
<gene>
    <name evidence="3" type="ORF">SCD92_03225</name>
</gene>
<dbReference type="RefSeq" id="WP_302722905.1">
    <property type="nucleotide sequence ID" value="NZ_JAULRU010000577.1"/>
</dbReference>
<dbReference type="Proteomes" id="UP001273505">
    <property type="component" value="Unassembled WGS sequence"/>
</dbReference>
<dbReference type="InterPro" id="IPR007607">
    <property type="entry name" value="BacA/B"/>
</dbReference>
<evidence type="ECO:0000313" key="3">
    <source>
        <dbReference type="EMBL" id="MDX6848356.1"/>
    </source>
</evidence>
<dbReference type="Pfam" id="PF04519">
    <property type="entry name" value="Bactofilin"/>
    <property type="match status" value="1"/>
</dbReference>
<dbReference type="PANTHER" id="PTHR35024">
    <property type="entry name" value="HYPOTHETICAL CYTOSOLIC PROTEIN"/>
    <property type="match status" value="1"/>
</dbReference>
<evidence type="ECO:0000256" key="2">
    <source>
        <dbReference type="SAM" id="MobiDB-lite"/>
    </source>
</evidence>
<reference evidence="3 4" key="1">
    <citation type="submission" date="2023-11" db="EMBL/GenBank/DDBJ databases">
        <title>Gilvimarinus fulvus sp. nov., isolated from the surface of Kelp.</title>
        <authorList>
            <person name="Sun Y.Y."/>
            <person name="Gong Y."/>
            <person name="Du Z.J."/>
        </authorList>
    </citation>
    <scope>NUCLEOTIDE SEQUENCE [LARGE SCALE GENOMIC DNA]</scope>
    <source>
        <strain evidence="3 4">SDUM040013</strain>
    </source>
</reference>
<evidence type="ECO:0000313" key="4">
    <source>
        <dbReference type="Proteomes" id="UP001273505"/>
    </source>
</evidence>
<accession>A0ABU4RU06</accession>